<dbReference type="InParanoid" id="A0A1X7SX79"/>
<dbReference type="AlphaFoldDB" id="A0A1X7SX79"/>
<reference evidence="1" key="1">
    <citation type="submission" date="2017-05" db="UniProtKB">
        <authorList>
            <consortium name="EnsemblMetazoa"/>
        </authorList>
    </citation>
    <scope>IDENTIFICATION</scope>
</reference>
<proteinExistence type="predicted"/>
<dbReference type="EnsemblMetazoa" id="Aqu2.1.06686_001">
    <property type="protein sequence ID" value="Aqu2.1.06686_001"/>
    <property type="gene ID" value="Aqu2.1.06686"/>
</dbReference>
<evidence type="ECO:0000313" key="1">
    <source>
        <dbReference type="EnsemblMetazoa" id="Aqu2.1.06686_001"/>
    </source>
</evidence>
<accession>A0A1X7SX79</accession>
<sequence length="51" mass="5829">LLCIINTGTAFKFNCSYCNIKMFLKFTVQETEEVAVFTFLKGINKNTFLSP</sequence>
<name>A0A1X7SX79_AMPQE</name>
<protein>
    <submittedName>
        <fullName evidence="1">Uncharacterized protein</fullName>
    </submittedName>
</protein>
<organism evidence="1">
    <name type="scientific">Amphimedon queenslandica</name>
    <name type="common">Sponge</name>
    <dbReference type="NCBI Taxonomy" id="400682"/>
    <lineage>
        <taxon>Eukaryota</taxon>
        <taxon>Metazoa</taxon>
        <taxon>Porifera</taxon>
        <taxon>Demospongiae</taxon>
        <taxon>Heteroscleromorpha</taxon>
        <taxon>Haplosclerida</taxon>
        <taxon>Niphatidae</taxon>
        <taxon>Amphimedon</taxon>
    </lineage>
</organism>